<comment type="caution">
    <text evidence="3">The sequence shown here is derived from an EMBL/GenBank/DDBJ whole genome shotgun (WGS) entry which is preliminary data.</text>
</comment>
<proteinExistence type="predicted"/>
<feature type="signal peptide" evidence="1">
    <location>
        <begin position="1"/>
        <end position="30"/>
    </location>
</feature>
<feature type="domain" description="Reverse transcriptase Ty1/copia-type" evidence="2">
    <location>
        <begin position="64"/>
        <end position="157"/>
    </location>
</feature>
<evidence type="ECO:0000259" key="2">
    <source>
        <dbReference type="Pfam" id="PF07727"/>
    </source>
</evidence>
<dbReference type="Proteomes" id="UP000435112">
    <property type="component" value="Unassembled WGS sequence"/>
</dbReference>
<evidence type="ECO:0000313" key="3">
    <source>
        <dbReference type="EMBL" id="KAE9047585.1"/>
    </source>
</evidence>
<accession>A0A6A3NQ57</accession>
<dbReference type="InterPro" id="IPR013103">
    <property type="entry name" value="RVT_2"/>
</dbReference>
<sequence length="158" mass="18222">METFSPVARMASFRLFVALCVLLGLDPLSCDVNTAYLNVLLKIIHFIRRIAGFPIQKGWVYKWRRCTTESCPYVFAENGVIAILLVYVDDLICATNDERWKVDFFKALDKYGIKDQGRLREYLGIHVEWTEEGAFLHQTKYVKDVLNRFGFGGARGCR</sequence>
<reference evidence="3 4" key="1">
    <citation type="submission" date="2018-09" db="EMBL/GenBank/DDBJ databases">
        <title>Genomic investigation of the strawberry pathogen Phytophthora fragariae indicates pathogenicity is determined by transcriptional variation in three key races.</title>
        <authorList>
            <person name="Adams T.M."/>
            <person name="Armitage A.D."/>
            <person name="Sobczyk M.K."/>
            <person name="Bates H.J."/>
            <person name="Dunwell J.M."/>
            <person name="Nellist C.F."/>
            <person name="Harrison R.J."/>
        </authorList>
    </citation>
    <scope>NUCLEOTIDE SEQUENCE [LARGE SCALE GENOMIC DNA]</scope>
    <source>
        <strain evidence="3 4">SCRP324</strain>
    </source>
</reference>
<dbReference type="Pfam" id="PF07727">
    <property type="entry name" value="RVT_2"/>
    <property type="match status" value="1"/>
</dbReference>
<gene>
    <name evidence="3" type="ORF">PR002_g958</name>
</gene>
<organism evidence="3 4">
    <name type="scientific">Phytophthora rubi</name>
    <dbReference type="NCBI Taxonomy" id="129364"/>
    <lineage>
        <taxon>Eukaryota</taxon>
        <taxon>Sar</taxon>
        <taxon>Stramenopiles</taxon>
        <taxon>Oomycota</taxon>
        <taxon>Peronosporomycetes</taxon>
        <taxon>Peronosporales</taxon>
        <taxon>Peronosporaceae</taxon>
        <taxon>Phytophthora</taxon>
    </lineage>
</organism>
<evidence type="ECO:0000313" key="4">
    <source>
        <dbReference type="Proteomes" id="UP000435112"/>
    </source>
</evidence>
<dbReference type="EMBL" id="QXFU01000025">
    <property type="protein sequence ID" value="KAE9047585.1"/>
    <property type="molecule type" value="Genomic_DNA"/>
</dbReference>
<feature type="chain" id="PRO_5025488209" description="Reverse transcriptase Ty1/copia-type domain-containing protein" evidence="1">
    <location>
        <begin position="31"/>
        <end position="158"/>
    </location>
</feature>
<name>A0A6A3NQ57_9STRA</name>
<keyword evidence="1" id="KW-0732">Signal</keyword>
<protein>
    <recommendedName>
        <fullName evidence="2">Reverse transcriptase Ty1/copia-type domain-containing protein</fullName>
    </recommendedName>
</protein>
<dbReference type="AlphaFoldDB" id="A0A6A3NQ57"/>
<dbReference type="OrthoDB" id="128382at2759"/>
<evidence type="ECO:0000256" key="1">
    <source>
        <dbReference type="SAM" id="SignalP"/>
    </source>
</evidence>